<evidence type="ECO:0000256" key="5">
    <source>
        <dbReference type="ARBA" id="ARBA00022984"/>
    </source>
</evidence>
<dbReference type="SUPFAM" id="SSF141523">
    <property type="entry name" value="L,D-transpeptidase catalytic domain-like"/>
    <property type="match status" value="1"/>
</dbReference>
<evidence type="ECO:0000256" key="4">
    <source>
        <dbReference type="ARBA" id="ARBA00022960"/>
    </source>
</evidence>
<dbReference type="PROSITE" id="PS52029">
    <property type="entry name" value="LD_TPASE"/>
    <property type="match status" value="1"/>
</dbReference>
<feature type="domain" description="L,D-TPase catalytic" evidence="9">
    <location>
        <begin position="222"/>
        <end position="359"/>
    </location>
</feature>
<keyword evidence="8" id="KW-1133">Transmembrane helix</keyword>
<dbReference type="GO" id="GO:0071555">
    <property type="term" value="P:cell wall organization"/>
    <property type="evidence" value="ECO:0007669"/>
    <property type="project" value="UniProtKB-UniRule"/>
</dbReference>
<evidence type="ECO:0000256" key="3">
    <source>
        <dbReference type="ARBA" id="ARBA00022679"/>
    </source>
</evidence>
<keyword evidence="8" id="KW-0472">Membrane</keyword>
<comment type="caution">
    <text evidence="10">The sequence shown here is derived from an EMBL/GenBank/DDBJ whole genome shotgun (WGS) entry which is preliminary data.</text>
</comment>
<dbReference type="RefSeq" id="WP_101261754.1">
    <property type="nucleotide sequence ID" value="NZ_MVDD01000008.1"/>
</dbReference>
<dbReference type="GO" id="GO:0004180">
    <property type="term" value="F:carboxypeptidase activity"/>
    <property type="evidence" value="ECO:0007669"/>
    <property type="project" value="UniProtKB-ARBA"/>
</dbReference>
<dbReference type="Proteomes" id="UP000233535">
    <property type="component" value="Unassembled WGS sequence"/>
</dbReference>
<keyword evidence="6 7" id="KW-0961">Cell wall biogenesis/degradation</keyword>
<dbReference type="EMBL" id="MVDD01000008">
    <property type="protein sequence ID" value="PKQ62510.1"/>
    <property type="molecule type" value="Genomic_DNA"/>
</dbReference>
<dbReference type="GO" id="GO:0008360">
    <property type="term" value="P:regulation of cell shape"/>
    <property type="evidence" value="ECO:0007669"/>
    <property type="project" value="UniProtKB-UniRule"/>
</dbReference>
<protein>
    <recommendedName>
        <fullName evidence="9">L,D-TPase catalytic domain-containing protein</fullName>
    </recommendedName>
</protein>
<feature type="active site" description="Nucleophile" evidence="7">
    <location>
        <position position="335"/>
    </location>
</feature>
<dbReference type="GO" id="GO:0009252">
    <property type="term" value="P:peptidoglycan biosynthetic process"/>
    <property type="evidence" value="ECO:0007669"/>
    <property type="project" value="UniProtKB-UniPathway"/>
</dbReference>
<dbReference type="Gene3D" id="2.40.440.10">
    <property type="entry name" value="L,D-transpeptidase catalytic domain-like"/>
    <property type="match status" value="1"/>
</dbReference>
<dbReference type="AlphaFoldDB" id="A0A2N3HWR4"/>
<proteinExistence type="inferred from homology"/>
<comment type="similarity">
    <text evidence="2">Belongs to the YkuD family.</text>
</comment>
<evidence type="ECO:0000256" key="2">
    <source>
        <dbReference type="ARBA" id="ARBA00005992"/>
    </source>
</evidence>
<dbReference type="PANTHER" id="PTHR36699">
    <property type="entry name" value="LD-TRANSPEPTIDASE"/>
    <property type="match status" value="1"/>
</dbReference>
<reference evidence="10 11" key="1">
    <citation type="journal article" date="2017" name="Front. Microbiol.">
        <title>Labilibaculum manganireducens gen. nov., sp. nov. and Labilibaculum filiforme sp. nov., Novel Bacteroidetes Isolated from Subsurface Sediments of the Baltic Sea.</title>
        <authorList>
            <person name="Vandieken V."/>
            <person name="Marshall I.P."/>
            <person name="Niemann H."/>
            <person name="Engelen B."/>
            <person name="Cypionka H."/>
        </authorList>
    </citation>
    <scope>NUCLEOTIDE SEQUENCE [LARGE SCALE GENOMIC DNA]</scope>
    <source>
        <strain evidence="10 11">59.16B</strain>
    </source>
</reference>
<evidence type="ECO:0000313" key="11">
    <source>
        <dbReference type="Proteomes" id="UP000233535"/>
    </source>
</evidence>
<keyword evidence="8" id="KW-0812">Transmembrane</keyword>
<dbReference type="InterPro" id="IPR038063">
    <property type="entry name" value="Transpep_catalytic_dom"/>
</dbReference>
<organism evidence="10 11">
    <name type="scientific">Labilibaculum filiforme</name>
    <dbReference type="NCBI Taxonomy" id="1940526"/>
    <lineage>
        <taxon>Bacteria</taxon>
        <taxon>Pseudomonadati</taxon>
        <taxon>Bacteroidota</taxon>
        <taxon>Bacteroidia</taxon>
        <taxon>Marinilabiliales</taxon>
        <taxon>Marinifilaceae</taxon>
        <taxon>Labilibaculum</taxon>
    </lineage>
</organism>
<evidence type="ECO:0000256" key="8">
    <source>
        <dbReference type="SAM" id="Phobius"/>
    </source>
</evidence>
<dbReference type="GO" id="GO:0016740">
    <property type="term" value="F:transferase activity"/>
    <property type="evidence" value="ECO:0007669"/>
    <property type="project" value="UniProtKB-KW"/>
</dbReference>
<sequence length="372" mass="42089">MGKGKSRLLVRGVIAVVGLLLVAGVVLIWLKPKPPQNELKLAREALNSAQKAGAEEYAKPLYKEAKQLYDSAMNSWSVENERFFLRRDYKPVLSFVNLTIAKASEAEKKSLQQIKNTNVIAKRGIDELEIKVQLYNRIYKQMPLCESISKSHNLGVMKLSEAKTAYTSDRFIEALASYKEAAKYLTVANEKADEVLKTWFSHYAKWEKMGADAIRLSKGGNKTILVDKMDHQLFVYQNGKLLRSFNAELGMNWMGDKRHKGDKATPEGVYRITQKKEGSRTKFYKALLINYPNEEDKQRFASEKKKGALSFRTHIGNLIEIHGFGGKGIDWTDGCVALHNEDMDVLYRLVDNGTSVVIVGSLKPLSEIYEKN</sequence>
<keyword evidence="4 7" id="KW-0133">Cell shape</keyword>
<dbReference type="UniPathway" id="UPA00219"/>
<gene>
    <name evidence="10" type="ORF">BZG02_12355</name>
</gene>
<keyword evidence="5 7" id="KW-0573">Peptidoglycan synthesis</keyword>
<keyword evidence="3" id="KW-0808">Transferase</keyword>
<dbReference type="OrthoDB" id="9809748at2"/>
<dbReference type="Gene3D" id="1.20.1270.390">
    <property type="match status" value="1"/>
</dbReference>
<evidence type="ECO:0000259" key="9">
    <source>
        <dbReference type="PROSITE" id="PS52029"/>
    </source>
</evidence>
<accession>A0A2N3HWR4</accession>
<dbReference type="Pfam" id="PF03734">
    <property type="entry name" value="YkuD"/>
    <property type="match status" value="1"/>
</dbReference>
<evidence type="ECO:0000313" key="10">
    <source>
        <dbReference type="EMBL" id="PKQ62510.1"/>
    </source>
</evidence>
<evidence type="ECO:0000256" key="1">
    <source>
        <dbReference type="ARBA" id="ARBA00004752"/>
    </source>
</evidence>
<dbReference type="CDD" id="cd16913">
    <property type="entry name" value="YkuD_like"/>
    <property type="match status" value="1"/>
</dbReference>
<feature type="transmembrane region" description="Helical" evidence="8">
    <location>
        <begin position="12"/>
        <end position="30"/>
    </location>
</feature>
<dbReference type="PANTHER" id="PTHR36699:SF1">
    <property type="entry name" value="L,D-TRANSPEPTIDASE YAFK-RELATED"/>
    <property type="match status" value="1"/>
</dbReference>
<feature type="active site" description="Proton donor/acceptor" evidence="7">
    <location>
        <position position="322"/>
    </location>
</feature>
<dbReference type="InterPro" id="IPR005490">
    <property type="entry name" value="LD_TPept_cat_dom"/>
</dbReference>
<name>A0A2N3HWR4_9BACT</name>
<comment type="pathway">
    <text evidence="1 7">Cell wall biogenesis; peptidoglycan biosynthesis.</text>
</comment>
<evidence type="ECO:0000256" key="7">
    <source>
        <dbReference type="PROSITE-ProRule" id="PRU01373"/>
    </source>
</evidence>
<keyword evidence="11" id="KW-1185">Reference proteome</keyword>
<evidence type="ECO:0000256" key="6">
    <source>
        <dbReference type="ARBA" id="ARBA00023316"/>
    </source>
</evidence>